<reference evidence="1" key="1">
    <citation type="journal article" date="2015" name="Nature">
        <title>Complex archaea that bridge the gap between prokaryotes and eukaryotes.</title>
        <authorList>
            <person name="Spang A."/>
            <person name="Saw J.H."/>
            <person name="Jorgensen S.L."/>
            <person name="Zaremba-Niedzwiedzka K."/>
            <person name="Martijn J."/>
            <person name="Lind A.E."/>
            <person name="van Eijk R."/>
            <person name="Schleper C."/>
            <person name="Guy L."/>
            <person name="Ettema T.J."/>
        </authorList>
    </citation>
    <scope>NUCLEOTIDE SEQUENCE</scope>
</reference>
<evidence type="ECO:0000313" key="1">
    <source>
        <dbReference type="EMBL" id="KKK68742.1"/>
    </source>
</evidence>
<dbReference type="AlphaFoldDB" id="A0A0F8XHY2"/>
<accession>A0A0F8XHY2</accession>
<comment type="caution">
    <text evidence="1">The sequence shown here is derived from an EMBL/GenBank/DDBJ whole genome shotgun (WGS) entry which is preliminary data.</text>
</comment>
<sequence>MSFSHEVTFRCDACDLNFTIDEELMELPPGWLGMQIVIADSDGGVPDHERELYCHFCSQDCLVEYASNEEMRRRLVLADTPEEEEDEDKRKHRLKGKKVPVRLYGRQNIMAVTSLLLRREVMIGNGSRS</sequence>
<gene>
    <name evidence="1" type="ORF">LCGC14_2941010</name>
</gene>
<name>A0A0F8XHY2_9ZZZZ</name>
<protein>
    <submittedName>
        <fullName evidence="1">Uncharacterized protein</fullName>
    </submittedName>
</protein>
<organism evidence="1">
    <name type="scientific">marine sediment metagenome</name>
    <dbReference type="NCBI Taxonomy" id="412755"/>
    <lineage>
        <taxon>unclassified sequences</taxon>
        <taxon>metagenomes</taxon>
        <taxon>ecological metagenomes</taxon>
    </lineage>
</organism>
<proteinExistence type="predicted"/>
<dbReference type="EMBL" id="LAZR01058989">
    <property type="protein sequence ID" value="KKK68742.1"/>
    <property type="molecule type" value="Genomic_DNA"/>
</dbReference>